<feature type="region of interest" description="Disordered" evidence="3">
    <location>
        <begin position="165"/>
        <end position="185"/>
    </location>
</feature>
<evidence type="ECO:0000313" key="5">
    <source>
        <dbReference type="EMBL" id="OAO13347.1"/>
    </source>
</evidence>
<evidence type="ECO:0000256" key="3">
    <source>
        <dbReference type="SAM" id="MobiDB-lite"/>
    </source>
</evidence>
<organism evidence="5 6">
    <name type="scientific">Blastocystis sp. subtype 1 (strain ATCC 50177 / NandII)</name>
    <dbReference type="NCBI Taxonomy" id="478820"/>
    <lineage>
        <taxon>Eukaryota</taxon>
        <taxon>Sar</taxon>
        <taxon>Stramenopiles</taxon>
        <taxon>Bigyra</taxon>
        <taxon>Opalozoa</taxon>
        <taxon>Opalinata</taxon>
        <taxon>Blastocystidae</taxon>
        <taxon>Blastocystis</taxon>
    </lineage>
</organism>
<dbReference type="STRING" id="478820.A0A196SB61"/>
<dbReference type="SMART" id="SM00398">
    <property type="entry name" value="HMG"/>
    <property type="match status" value="4"/>
</dbReference>
<feature type="DNA-binding region" description="HMG box" evidence="2">
    <location>
        <begin position="365"/>
        <end position="426"/>
    </location>
</feature>
<dbReference type="InterPro" id="IPR009071">
    <property type="entry name" value="HMG_box_dom"/>
</dbReference>
<dbReference type="Pfam" id="PF00505">
    <property type="entry name" value="HMG_box"/>
    <property type="match status" value="4"/>
</dbReference>
<evidence type="ECO:0000256" key="1">
    <source>
        <dbReference type="ARBA" id="ARBA00023125"/>
    </source>
</evidence>
<feature type="DNA-binding region" description="HMG box" evidence="2">
    <location>
        <begin position="103"/>
        <end position="177"/>
    </location>
</feature>
<dbReference type="CDD" id="cd00084">
    <property type="entry name" value="HMG-box_SF"/>
    <property type="match status" value="2"/>
</dbReference>
<dbReference type="InterPro" id="IPR036910">
    <property type="entry name" value="HMG_box_dom_sf"/>
</dbReference>
<feature type="domain" description="HMG box" evidence="4">
    <location>
        <begin position="195"/>
        <end position="263"/>
    </location>
</feature>
<dbReference type="CDD" id="cd22012">
    <property type="entry name" value="HMG-box_ABF2_IXR1-like_rpt2"/>
    <property type="match status" value="1"/>
</dbReference>
<dbReference type="Pfam" id="PF09011">
    <property type="entry name" value="HMG_box_2"/>
    <property type="match status" value="1"/>
</dbReference>
<dbReference type="EMBL" id="LXWW01000421">
    <property type="protein sequence ID" value="OAO13347.1"/>
    <property type="molecule type" value="Genomic_DNA"/>
</dbReference>
<dbReference type="OrthoDB" id="38765at2759"/>
<dbReference type="GO" id="GO:0005634">
    <property type="term" value="C:nucleus"/>
    <property type="evidence" value="ECO:0007669"/>
    <property type="project" value="UniProtKB-UniRule"/>
</dbReference>
<feature type="compositionally biased region" description="Basic and acidic residues" evidence="3">
    <location>
        <begin position="170"/>
        <end position="182"/>
    </location>
</feature>
<feature type="domain" description="HMG box" evidence="4">
    <location>
        <begin position="103"/>
        <end position="177"/>
    </location>
</feature>
<evidence type="ECO:0000256" key="2">
    <source>
        <dbReference type="PROSITE-ProRule" id="PRU00267"/>
    </source>
</evidence>
<dbReference type="InterPro" id="IPR050342">
    <property type="entry name" value="HMGB"/>
</dbReference>
<feature type="DNA-binding region" description="HMG box" evidence="2">
    <location>
        <begin position="195"/>
        <end position="263"/>
    </location>
</feature>
<keyword evidence="2" id="KW-0539">Nucleus</keyword>
<dbReference type="PROSITE" id="PS50118">
    <property type="entry name" value="HMG_BOX_2"/>
    <property type="match status" value="4"/>
</dbReference>
<feature type="domain" description="HMG box" evidence="4">
    <location>
        <begin position="365"/>
        <end position="426"/>
    </location>
</feature>
<gene>
    <name evidence="5" type="ORF">AV274_5022</name>
</gene>
<comment type="caution">
    <text evidence="5">The sequence shown here is derived from an EMBL/GenBank/DDBJ whole genome shotgun (WGS) entry which is preliminary data.</text>
</comment>
<dbReference type="AlphaFoldDB" id="A0A196SB61"/>
<evidence type="ECO:0000259" key="4">
    <source>
        <dbReference type="PROSITE" id="PS50118"/>
    </source>
</evidence>
<name>A0A196SB61_BLAHN</name>
<dbReference type="SUPFAM" id="SSF47095">
    <property type="entry name" value="HMG-box"/>
    <property type="match status" value="5"/>
</dbReference>
<dbReference type="PANTHER" id="PTHR48112:SF22">
    <property type="entry name" value="MITOCHONDRIAL TRANSCRIPTION FACTOR A, ISOFORM B"/>
    <property type="match status" value="1"/>
</dbReference>
<dbReference type="PRINTS" id="PR00886">
    <property type="entry name" value="HIGHMOBLTY12"/>
</dbReference>
<protein>
    <submittedName>
        <fullName evidence="5">High mobility group protein</fullName>
    </submittedName>
</protein>
<feature type="domain" description="HMG box" evidence="4">
    <location>
        <begin position="280"/>
        <end position="348"/>
    </location>
</feature>
<keyword evidence="1 2" id="KW-0238">DNA-binding</keyword>
<keyword evidence="6" id="KW-1185">Reference proteome</keyword>
<sequence length="515" mass="60304">MSSSLHERIASEVRSYLKCVSDIETVRFKTVLKMLEQRLNLTKESLIAEKETIKAIIREEGMKEFESRESSAKKQFSPIGRSEFDIAGDGMNSIMNLSLQEDTRRDREAFNTFSKEQRNIIHASNPALPVNELSGIIDANWKALPMKEKQYYMERSEMKDLSLQTSESYGKPKRDMRSKDSSMSRLHGCNTVQIPKKPRSAYIFFCLKHRQRIQDENENLSPVDVSRRLGQEWNALSPEEKEPFKQSEYEDRIRFQNELKSIGMTPEDLRRTSRNSFASASRAKSAYLYFCSLKREEMRSQNPQMSSNEINRALNARWTEMPEEERFLYESNAFDDKERIKREVEKVKMNIKQPFVLPVPKAKRMKRARTPYTFFYKEQMARLGFGEISKKLSDIWKSLPDEEKQPYIEKSRLEQETINPEEDENSGFVQYMSQRSTAIRQSKPSISDSEIREICGREWGMMSHEMKEEYAQEKRMKMSDVSVPMDGNAVMMKQDGELMIMNEGNMDPSHYEPSN</sequence>
<accession>A0A196SB61</accession>
<proteinExistence type="predicted"/>
<dbReference type="Gene3D" id="1.10.30.10">
    <property type="entry name" value="High mobility group box domain"/>
    <property type="match status" value="5"/>
</dbReference>
<dbReference type="Proteomes" id="UP000078348">
    <property type="component" value="Unassembled WGS sequence"/>
</dbReference>
<dbReference type="PANTHER" id="PTHR48112">
    <property type="entry name" value="HIGH MOBILITY GROUP PROTEIN DSP1"/>
    <property type="match status" value="1"/>
</dbReference>
<evidence type="ECO:0000313" key="6">
    <source>
        <dbReference type="Proteomes" id="UP000078348"/>
    </source>
</evidence>
<reference evidence="5 6" key="1">
    <citation type="submission" date="2016-05" db="EMBL/GenBank/DDBJ databases">
        <title>Nuclear genome of Blastocystis sp. subtype 1 NandII.</title>
        <authorList>
            <person name="Gentekaki E."/>
            <person name="Curtis B."/>
            <person name="Stairs C."/>
            <person name="Eme L."/>
            <person name="Herman E."/>
            <person name="Klimes V."/>
            <person name="Arias M.C."/>
            <person name="Elias M."/>
            <person name="Hilliou F."/>
            <person name="Klute M."/>
            <person name="Malik S.-B."/>
            <person name="Pightling A."/>
            <person name="Rachubinski R."/>
            <person name="Salas D."/>
            <person name="Schlacht A."/>
            <person name="Suga H."/>
            <person name="Archibald J."/>
            <person name="Ball S.G."/>
            <person name="Clark G."/>
            <person name="Dacks J."/>
            <person name="Van Der Giezen M."/>
            <person name="Tsaousis A."/>
            <person name="Roger A."/>
        </authorList>
    </citation>
    <scope>NUCLEOTIDE SEQUENCE [LARGE SCALE GENOMIC DNA]</scope>
    <source>
        <strain evidence="6">ATCC 50177 / NandII</strain>
    </source>
</reference>
<dbReference type="GO" id="GO:0003677">
    <property type="term" value="F:DNA binding"/>
    <property type="evidence" value="ECO:0007669"/>
    <property type="project" value="UniProtKB-UniRule"/>
</dbReference>
<feature type="DNA-binding region" description="HMG box" evidence="2">
    <location>
        <begin position="280"/>
        <end position="348"/>
    </location>
</feature>